<dbReference type="GO" id="GO:0005576">
    <property type="term" value="C:extracellular region"/>
    <property type="evidence" value="ECO:0007669"/>
    <property type="project" value="UniProtKB-SubCell"/>
</dbReference>
<gene>
    <name evidence="7" type="ORF">QYF61_004027</name>
</gene>
<dbReference type="PANTHER" id="PTHR17223">
    <property type="entry name" value="PARATHYROID HORMONE-RELATED"/>
    <property type="match status" value="1"/>
</dbReference>
<feature type="region of interest" description="Disordered" evidence="6">
    <location>
        <begin position="50"/>
        <end position="69"/>
    </location>
</feature>
<dbReference type="InterPro" id="IPR001415">
    <property type="entry name" value="PTH/PTH-rel"/>
</dbReference>
<dbReference type="GO" id="GO:0005179">
    <property type="term" value="F:hormone activity"/>
    <property type="evidence" value="ECO:0007669"/>
    <property type="project" value="UniProtKB-KW"/>
</dbReference>
<dbReference type="InterPro" id="IPR003626">
    <property type="entry name" value="PTH-rel"/>
</dbReference>
<keyword evidence="3" id="KW-0964">Secreted</keyword>
<name>A0AAN7NCS1_MYCAM</name>
<accession>A0AAN7NCS1</accession>
<proteinExistence type="inferred from homology"/>
<comment type="caution">
    <text evidence="7">The sequence shown here is derived from an EMBL/GenBank/DDBJ whole genome shotgun (WGS) entry which is preliminary data.</text>
</comment>
<keyword evidence="4" id="KW-0165">Cleavage on pair of basic residues</keyword>
<dbReference type="Proteomes" id="UP001333110">
    <property type="component" value="Unassembled WGS sequence"/>
</dbReference>
<reference evidence="7 8" key="1">
    <citation type="journal article" date="2023" name="J. Hered.">
        <title>Chromosome-level genome of the wood stork (Mycteria americana) provides insight into avian chromosome evolution.</title>
        <authorList>
            <person name="Flamio R. Jr."/>
            <person name="Ramstad K.M."/>
        </authorList>
    </citation>
    <scope>NUCLEOTIDE SEQUENCE [LARGE SCALE GENOMIC DNA]</scope>
    <source>
        <strain evidence="7">JAX WOST 10</strain>
    </source>
</reference>
<evidence type="ECO:0008006" key="9">
    <source>
        <dbReference type="Google" id="ProtNLM"/>
    </source>
</evidence>
<dbReference type="PANTHER" id="PTHR17223:SF0">
    <property type="entry name" value="PARATHYROID HORMONE-RELATED PROTEIN"/>
    <property type="match status" value="1"/>
</dbReference>
<keyword evidence="8" id="KW-1185">Reference proteome</keyword>
<evidence type="ECO:0000256" key="2">
    <source>
        <dbReference type="ARBA" id="ARBA00006307"/>
    </source>
</evidence>
<dbReference type="GO" id="GO:0030282">
    <property type="term" value="P:bone mineralization"/>
    <property type="evidence" value="ECO:0007669"/>
    <property type="project" value="InterPro"/>
</dbReference>
<evidence type="ECO:0000313" key="8">
    <source>
        <dbReference type="Proteomes" id="UP001333110"/>
    </source>
</evidence>
<evidence type="ECO:0000256" key="3">
    <source>
        <dbReference type="ARBA" id="ARBA00022525"/>
    </source>
</evidence>
<sequence>MGLTGSKRAVTEHQLMHDKGRAFQGLKRLMWLHNALGSVHTASSRDISLSNAMGDSQKSQDPSDLYNSISRDETSSLMKQLLELMEEQQGFPPLKQLDLLQYVKTPKGNWNPQDLFDLLQIKELGSKRNPSTQPQNFSH</sequence>
<evidence type="ECO:0000256" key="6">
    <source>
        <dbReference type="SAM" id="MobiDB-lite"/>
    </source>
</evidence>
<evidence type="ECO:0000256" key="1">
    <source>
        <dbReference type="ARBA" id="ARBA00004613"/>
    </source>
</evidence>
<comment type="subcellular location">
    <subcellularLocation>
        <location evidence="1">Secreted</location>
    </subcellularLocation>
</comment>
<organism evidence="7 8">
    <name type="scientific">Mycteria americana</name>
    <name type="common">Wood stork</name>
    <dbReference type="NCBI Taxonomy" id="33587"/>
    <lineage>
        <taxon>Eukaryota</taxon>
        <taxon>Metazoa</taxon>
        <taxon>Chordata</taxon>
        <taxon>Craniata</taxon>
        <taxon>Vertebrata</taxon>
        <taxon>Euteleostomi</taxon>
        <taxon>Archelosauria</taxon>
        <taxon>Archosauria</taxon>
        <taxon>Dinosauria</taxon>
        <taxon>Saurischia</taxon>
        <taxon>Theropoda</taxon>
        <taxon>Coelurosauria</taxon>
        <taxon>Aves</taxon>
        <taxon>Neognathae</taxon>
        <taxon>Neoaves</taxon>
        <taxon>Aequornithes</taxon>
        <taxon>Ciconiiformes</taxon>
        <taxon>Ciconiidae</taxon>
        <taxon>Mycteria</taxon>
    </lineage>
</organism>
<dbReference type="AlphaFoldDB" id="A0AAN7NCS1"/>
<comment type="similarity">
    <text evidence="2">Belongs to the parathyroid hormone family.</text>
</comment>
<protein>
    <recommendedName>
        <fullName evidence="9">Parathyroid hormone</fullName>
    </recommendedName>
</protein>
<keyword evidence="5" id="KW-0372">Hormone</keyword>
<evidence type="ECO:0000256" key="4">
    <source>
        <dbReference type="ARBA" id="ARBA00022685"/>
    </source>
</evidence>
<dbReference type="Pfam" id="PF01279">
    <property type="entry name" value="Parathyroid"/>
    <property type="match status" value="1"/>
</dbReference>
<evidence type="ECO:0000313" key="7">
    <source>
        <dbReference type="EMBL" id="KAK4809091.1"/>
    </source>
</evidence>
<evidence type="ECO:0000256" key="5">
    <source>
        <dbReference type="ARBA" id="ARBA00022702"/>
    </source>
</evidence>
<dbReference type="EMBL" id="JAUNZN010000022">
    <property type="protein sequence ID" value="KAK4809091.1"/>
    <property type="molecule type" value="Genomic_DNA"/>
</dbReference>
<dbReference type="SMART" id="SM00087">
    <property type="entry name" value="PTH"/>
    <property type="match status" value="1"/>
</dbReference>